<evidence type="ECO:0000313" key="2">
    <source>
        <dbReference type="Proteomes" id="UP001062846"/>
    </source>
</evidence>
<sequence>MAEIDVELTEIGNWNSYLLGHFLDGQMEYPLLVSTARKQWKDLFIGVKSDVAGFYLFQFKDEQAKLQVLEKGPYFFSQKYLVLKDWHRMMKPAKEQLSIIPVWVKFHDLPFELWNQQCLSRVAKQDLPEEVTVVVAGESVIVPIEYQVLPPMCKICHVFGYFTDSCTRKAVSPSQSIKLDDQGWVPVVTGKKDTIQQQSVGSFHSESLQVKPDKSQAVLLLLLSSTAASALLLFSVSILLQLKCFDASVGTQQGWSVRRTVLSYPSGDVPWNVYAFLGGMSLASLWYVAVCARLSQVLHCCFVAVSSAFSSQDGERLYAAAATLVATCCVAVR</sequence>
<keyword evidence="2" id="KW-1185">Reference proteome</keyword>
<dbReference type="EMBL" id="CM046398">
    <property type="protein sequence ID" value="KAI8530039.1"/>
    <property type="molecule type" value="Genomic_DNA"/>
</dbReference>
<gene>
    <name evidence="1" type="ORF">RHMOL_Rhmol11G0023400</name>
</gene>
<dbReference type="Proteomes" id="UP001062846">
    <property type="component" value="Chromosome 11"/>
</dbReference>
<organism evidence="1 2">
    <name type="scientific">Rhododendron molle</name>
    <name type="common">Chinese azalea</name>
    <name type="synonym">Azalea mollis</name>
    <dbReference type="NCBI Taxonomy" id="49168"/>
    <lineage>
        <taxon>Eukaryota</taxon>
        <taxon>Viridiplantae</taxon>
        <taxon>Streptophyta</taxon>
        <taxon>Embryophyta</taxon>
        <taxon>Tracheophyta</taxon>
        <taxon>Spermatophyta</taxon>
        <taxon>Magnoliopsida</taxon>
        <taxon>eudicotyledons</taxon>
        <taxon>Gunneridae</taxon>
        <taxon>Pentapetalae</taxon>
        <taxon>asterids</taxon>
        <taxon>Ericales</taxon>
        <taxon>Ericaceae</taxon>
        <taxon>Ericoideae</taxon>
        <taxon>Rhodoreae</taxon>
        <taxon>Rhododendron</taxon>
    </lineage>
</organism>
<name>A0ACC0LN43_RHOML</name>
<evidence type="ECO:0000313" key="1">
    <source>
        <dbReference type="EMBL" id="KAI8530039.1"/>
    </source>
</evidence>
<comment type="caution">
    <text evidence="1">The sequence shown here is derived from an EMBL/GenBank/DDBJ whole genome shotgun (WGS) entry which is preliminary data.</text>
</comment>
<accession>A0ACC0LN43</accession>
<reference evidence="1" key="1">
    <citation type="submission" date="2022-02" db="EMBL/GenBank/DDBJ databases">
        <title>Plant Genome Project.</title>
        <authorList>
            <person name="Zhang R.-G."/>
        </authorList>
    </citation>
    <scope>NUCLEOTIDE SEQUENCE</scope>
    <source>
        <strain evidence="1">AT1</strain>
    </source>
</reference>
<protein>
    <submittedName>
        <fullName evidence="1">Uncharacterized protein</fullName>
    </submittedName>
</protein>
<proteinExistence type="predicted"/>